<evidence type="ECO:0000256" key="1">
    <source>
        <dbReference type="SAM" id="Coils"/>
    </source>
</evidence>
<feature type="domain" description="DUF2326" evidence="2">
    <location>
        <begin position="462"/>
        <end position="589"/>
    </location>
</feature>
<keyword evidence="4" id="KW-1185">Reference proteome</keyword>
<organism evidence="3 4">
    <name type="scientific">Lysinibacillus xylanilyticus</name>
    <dbReference type="NCBI Taxonomy" id="582475"/>
    <lineage>
        <taxon>Bacteria</taxon>
        <taxon>Bacillati</taxon>
        <taxon>Bacillota</taxon>
        <taxon>Bacilli</taxon>
        <taxon>Bacillales</taxon>
        <taxon>Bacillaceae</taxon>
        <taxon>Lysinibacillus</taxon>
    </lineage>
</organism>
<name>A0ABV3W031_9BACI</name>
<evidence type="ECO:0000313" key="4">
    <source>
        <dbReference type="Proteomes" id="UP001558534"/>
    </source>
</evidence>
<dbReference type="Pfam" id="PF10088">
    <property type="entry name" value="DUF2326"/>
    <property type="match status" value="1"/>
</dbReference>
<feature type="coiled-coil region" evidence="1">
    <location>
        <begin position="337"/>
        <end position="401"/>
    </location>
</feature>
<gene>
    <name evidence="3" type="ORF">AB1300_15480</name>
</gene>
<sequence length="592" mass="68705">MILKKLCVYSFTDEELLNEYTFNENGVNIILGEKKDDADEANGVGKTTAIECISFLLGEAINEFYTKNEIIISKKIFITLSIDYKGEIVHLGRYFGNPEKGYFLPGGNISFKLEEWEELEDVEYKGKIQEIMFKNEYNDMKFTSVREYIIRDEQNGFIKNSLGIVNRGVAQINKILAFLCNVPYNAESEIKKLTKEINKLLADKDAITGSIGKTLAQLNSLKNKISSQITKIEKDINAINIAKQYNVKIKEYNNQKIELNNIQQRLFKLQHIKTQYQNNIENLKKKSQDIKELDDLEEFYNQLIGWFPKDIKENYDQITHFYDFMVENRGSFYHSKIIGIENEVEKLQAEKNKLEKALKTDYKILNQTNLIEDINAIIGDREELNTQLAEVNIQIGNHEKVNTLKRDIATLKGQRLTLTQQKMDEFNSHESYIEKLESKFHELSQIAYDILGSFNIEFETDISDKKDSTTGRIKIKCTLPDDRSHGINYMKINLFDLTWFLTSLENAYGHQLELLIHDGSYSKPNPTVKAKILKYVNTSLVEIGKGQYFVTLNKDELLAIDIDEFKKQGLVTVLLERTHDNKKRFFGFKLYE</sequence>
<proteinExistence type="predicted"/>
<evidence type="ECO:0000313" key="3">
    <source>
        <dbReference type="EMBL" id="MEX3746524.1"/>
    </source>
</evidence>
<dbReference type="InterPro" id="IPR018760">
    <property type="entry name" value="DUF2326"/>
</dbReference>
<dbReference type="EMBL" id="JBFRHK010000009">
    <property type="protein sequence ID" value="MEX3746524.1"/>
    <property type="molecule type" value="Genomic_DNA"/>
</dbReference>
<reference evidence="3 4" key="1">
    <citation type="submission" date="2024-07" db="EMBL/GenBank/DDBJ databases">
        <title>Characterization of a bacterium isolated from hydrolysated instant sea cucumber by whole-genome sequencing and metabolomics.</title>
        <authorList>
            <person name="Luo X."/>
            <person name="Zhang Z."/>
            <person name="Zheng Z."/>
            <person name="Zhang W."/>
            <person name="Ming T."/>
            <person name="Jiao L."/>
            <person name="Su X."/>
            <person name="Kong F."/>
            <person name="Xu J."/>
        </authorList>
    </citation>
    <scope>NUCLEOTIDE SEQUENCE [LARGE SCALE GENOMIC DNA]</scope>
    <source>
        <strain evidence="3 4">XL-2024</strain>
    </source>
</reference>
<dbReference type="Proteomes" id="UP001558534">
    <property type="component" value="Unassembled WGS sequence"/>
</dbReference>
<dbReference type="InterPro" id="IPR027417">
    <property type="entry name" value="P-loop_NTPase"/>
</dbReference>
<feature type="coiled-coil region" evidence="1">
    <location>
        <begin position="215"/>
        <end position="293"/>
    </location>
</feature>
<protein>
    <submittedName>
        <fullName evidence="3">DUF2326 domain-containing protein</fullName>
    </submittedName>
</protein>
<dbReference type="RefSeq" id="WP_368637156.1">
    <property type="nucleotide sequence ID" value="NZ_JBFRHK010000009.1"/>
</dbReference>
<evidence type="ECO:0000259" key="2">
    <source>
        <dbReference type="Pfam" id="PF10088"/>
    </source>
</evidence>
<accession>A0ABV3W031</accession>
<dbReference type="Gene3D" id="3.40.50.300">
    <property type="entry name" value="P-loop containing nucleotide triphosphate hydrolases"/>
    <property type="match status" value="1"/>
</dbReference>
<keyword evidence="1" id="KW-0175">Coiled coil</keyword>
<comment type="caution">
    <text evidence="3">The sequence shown here is derived from an EMBL/GenBank/DDBJ whole genome shotgun (WGS) entry which is preliminary data.</text>
</comment>